<dbReference type="Proteomes" id="UP000031672">
    <property type="component" value="Unassembled WGS sequence"/>
</dbReference>
<accession>A0A0C2N934</accession>
<evidence type="ECO:0000313" key="1">
    <source>
        <dbReference type="EMBL" id="KII76141.1"/>
    </source>
</evidence>
<comment type="caution">
    <text evidence="1">The sequence shown here is derived from an EMBL/GenBank/DDBJ whole genome shotgun (WGS) entry which is preliminary data.</text>
</comment>
<accession>A0A0C2NG23</accession>
<reference evidence="1 2" key="1">
    <citation type="submission" date="2014-11" db="EMBL/GenBank/DDBJ databases">
        <title>Draft Genome Sequence of Vibrio piscirenalis strains CECT 8603T and CECT 8604, two marine Gammaproteobacterium isolated from cultured gilthead sea bream (Sparus aurata).</title>
        <authorList>
            <person name="Arahal D.R."/>
            <person name="Rodrigo-Torres L."/>
            <person name="Lucena T."/>
            <person name="Pujalte M.J."/>
        </authorList>
    </citation>
    <scope>NUCLEOTIDE SEQUENCE [LARGE SCALE GENOMIC DNA]</scope>
    <source>
        <strain evidence="1 2">DCR 1-4-2</strain>
    </source>
</reference>
<dbReference type="AlphaFoldDB" id="A0A0C2NG23"/>
<dbReference type="EMBL" id="JTKH01000024">
    <property type="protein sequence ID" value="KII76141.1"/>
    <property type="molecule type" value="Genomic_DNA"/>
</dbReference>
<organism evidence="1 2">
    <name type="scientific">Vibrio renipiscarius</name>
    <dbReference type="NCBI Taxonomy" id="1461322"/>
    <lineage>
        <taxon>Bacteria</taxon>
        <taxon>Pseudomonadati</taxon>
        <taxon>Pseudomonadota</taxon>
        <taxon>Gammaproteobacteria</taxon>
        <taxon>Vibrionales</taxon>
        <taxon>Vibrionaceae</taxon>
        <taxon>Vibrio</taxon>
    </lineage>
</organism>
<name>A0A0C2NG23_9VIBR</name>
<protein>
    <submittedName>
        <fullName evidence="1">Uncharacterized protein</fullName>
    </submittedName>
</protein>
<gene>
    <name evidence="1" type="ORF">OJ16_15095</name>
</gene>
<dbReference type="OrthoDB" id="5868676at2"/>
<sequence>MKILFFDPHSLIYSSAYLSRHDKVREAFKSQKPFSTSDHFLRHVKPDRAGAQKLARAATEAGLLLYPTGDHYTRDLLIKHNVFTDNQLAPYKHLMLRPDDNDPYRRMFAHAQALEVDEWYVCGEMALDERLKSFPGRNLVSTFGEGVSDDLISQIRALHHQH</sequence>
<dbReference type="RefSeq" id="WP_040992074.1">
    <property type="nucleotide sequence ID" value="NZ_JTKH01000024.1"/>
</dbReference>
<proteinExistence type="predicted"/>
<evidence type="ECO:0000313" key="2">
    <source>
        <dbReference type="Proteomes" id="UP000031672"/>
    </source>
</evidence>
<keyword evidence="2" id="KW-1185">Reference proteome</keyword>